<dbReference type="RefSeq" id="WP_344901179.1">
    <property type="nucleotide sequence ID" value="NZ_BAABAS010000019.1"/>
</dbReference>
<evidence type="ECO:0000313" key="1">
    <source>
        <dbReference type="EMBL" id="GAA4237976.1"/>
    </source>
</evidence>
<dbReference type="SUPFAM" id="SSF53335">
    <property type="entry name" value="S-adenosyl-L-methionine-dependent methyltransferases"/>
    <property type="match status" value="1"/>
</dbReference>
<proteinExistence type="predicted"/>
<comment type="caution">
    <text evidence="1">The sequence shown here is derived from an EMBL/GenBank/DDBJ whole genome shotgun (WGS) entry which is preliminary data.</text>
</comment>
<evidence type="ECO:0000313" key="2">
    <source>
        <dbReference type="Proteomes" id="UP001501710"/>
    </source>
</evidence>
<dbReference type="Gene3D" id="3.40.50.150">
    <property type="entry name" value="Vaccinia Virus protein VP39"/>
    <property type="match status" value="1"/>
</dbReference>
<dbReference type="Pfam" id="PF04672">
    <property type="entry name" value="Methyltransf_19"/>
    <property type="match status" value="1"/>
</dbReference>
<protein>
    <submittedName>
        <fullName evidence="1">SAM-dependent methyltransferase</fullName>
    </submittedName>
</protein>
<dbReference type="InterPro" id="IPR029063">
    <property type="entry name" value="SAM-dependent_MTases_sf"/>
</dbReference>
<dbReference type="InterPro" id="IPR006764">
    <property type="entry name" value="SAM_dep_MeTrfase_SAV2177_type"/>
</dbReference>
<keyword evidence="1" id="KW-0489">Methyltransferase</keyword>
<dbReference type="PIRSF" id="PIRSF017393">
    <property type="entry name" value="MTase_SAV2177"/>
    <property type="match status" value="1"/>
</dbReference>
<reference evidence="2" key="1">
    <citation type="journal article" date="2019" name="Int. J. Syst. Evol. Microbiol.">
        <title>The Global Catalogue of Microorganisms (GCM) 10K type strain sequencing project: providing services to taxonomists for standard genome sequencing and annotation.</title>
        <authorList>
            <consortium name="The Broad Institute Genomics Platform"/>
            <consortium name="The Broad Institute Genome Sequencing Center for Infectious Disease"/>
            <person name="Wu L."/>
            <person name="Ma J."/>
        </authorList>
    </citation>
    <scope>NUCLEOTIDE SEQUENCE [LARGE SCALE GENOMIC DNA]</scope>
    <source>
        <strain evidence="2">JCM 17440</strain>
    </source>
</reference>
<gene>
    <name evidence="1" type="ORF">GCM10022254_52010</name>
</gene>
<accession>A0ABP8CDH6</accession>
<organism evidence="1 2">
    <name type="scientific">Actinomadura meridiana</name>
    <dbReference type="NCBI Taxonomy" id="559626"/>
    <lineage>
        <taxon>Bacteria</taxon>
        <taxon>Bacillati</taxon>
        <taxon>Actinomycetota</taxon>
        <taxon>Actinomycetes</taxon>
        <taxon>Streptosporangiales</taxon>
        <taxon>Thermomonosporaceae</taxon>
        <taxon>Actinomadura</taxon>
    </lineage>
</organism>
<dbReference type="Proteomes" id="UP001501710">
    <property type="component" value="Unassembled WGS sequence"/>
</dbReference>
<keyword evidence="1" id="KW-0808">Transferase</keyword>
<dbReference type="GO" id="GO:0008168">
    <property type="term" value="F:methyltransferase activity"/>
    <property type="evidence" value="ECO:0007669"/>
    <property type="project" value="UniProtKB-KW"/>
</dbReference>
<dbReference type="GO" id="GO:0032259">
    <property type="term" value="P:methylation"/>
    <property type="evidence" value="ECO:0007669"/>
    <property type="project" value="UniProtKB-KW"/>
</dbReference>
<name>A0ABP8CDH6_9ACTN</name>
<keyword evidence="2" id="KW-1185">Reference proteome</keyword>
<sequence length="274" mass="29862">MPEEPRPGPEIDTSMPHSARVWDYWLGGKDNYPVDREAGDAVLRLLPGIAASAKHDRAFLGRAVRFLVANGIRQFLDLGTGLPTVDNTHEVAQRVAPSSRIVYVDNDPLVLAHARALLTSTSEGTCDYIEADIRDTDAVLSVAAQTLDFDRPIGLMLLGVLNHILDDTEAQRIVADLLRKLPPGSYLVISHTCDATTEELDGEAMRRAVAEVMERGGTPICARSPEQIERLFAGTQLLDPGVVSCSRWRPDHSPWTDPEVPHFSGVGLLPASDS</sequence>
<dbReference type="EMBL" id="BAABAS010000019">
    <property type="protein sequence ID" value="GAA4237976.1"/>
    <property type="molecule type" value="Genomic_DNA"/>
</dbReference>